<dbReference type="STRING" id="1802603.A3F35_00895"/>
<organism evidence="6 7">
    <name type="scientific">Candidatus Woykebacteria bacterium RIFCSPHIGHO2_12_FULL_45_10</name>
    <dbReference type="NCBI Taxonomy" id="1802603"/>
    <lineage>
        <taxon>Bacteria</taxon>
        <taxon>Candidatus Woykeibacteriota</taxon>
    </lineage>
</organism>
<name>A0A1G1WMW9_9BACT</name>
<dbReference type="GO" id="GO:0003735">
    <property type="term" value="F:structural constituent of ribosome"/>
    <property type="evidence" value="ECO:0007669"/>
    <property type="project" value="InterPro"/>
</dbReference>
<dbReference type="GO" id="GO:0006412">
    <property type="term" value="P:translation"/>
    <property type="evidence" value="ECO:0007669"/>
    <property type="project" value="UniProtKB-UniRule"/>
</dbReference>
<evidence type="ECO:0000256" key="3">
    <source>
        <dbReference type="ARBA" id="ARBA00023274"/>
    </source>
</evidence>
<evidence type="ECO:0000256" key="5">
    <source>
        <dbReference type="HAMAP-Rule" id="MF_00374"/>
    </source>
</evidence>
<reference evidence="6 7" key="1">
    <citation type="journal article" date="2016" name="Nat. Commun.">
        <title>Thousands of microbial genomes shed light on interconnected biogeochemical processes in an aquifer system.</title>
        <authorList>
            <person name="Anantharaman K."/>
            <person name="Brown C.T."/>
            <person name="Hug L.A."/>
            <person name="Sharon I."/>
            <person name="Castelle C.J."/>
            <person name="Probst A.J."/>
            <person name="Thomas B.C."/>
            <person name="Singh A."/>
            <person name="Wilkins M.J."/>
            <person name="Karaoz U."/>
            <person name="Brodie E.L."/>
            <person name="Williams K.H."/>
            <person name="Hubbard S.S."/>
            <person name="Banfield J.F."/>
        </authorList>
    </citation>
    <scope>NUCLEOTIDE SEQUENCE [LARGE SCALE GENOMIC DNA]</scope>
</reference>
<sequence length="64" mass="7339">MKKPNFNDKTLGELKSLAQEAKKALLDLSVQRQQRKLKDVHAINKKKKETARILTAARVKEPNK</sequence>
<evidence type="ECO:0000313" key="7">
    <source>
        <dbReference type="Proteomes" id="UP000178068"/>
    </source>
</evidence>
<dbReference type="EMBL" id="MHCZ01000044">
    <property type="protein sequence ID" value="OGY28971.1"/>
    <property type="molecule type" value="Genomic_DNA"/>
</dbReference>
<dbReference type="Gene3D" id="1.10.287.310">
    <property type="match status" value="1"/>
</dbReference>
<protein>
    <recommendedName>
        <fullName evidence="4 5">Large ribosomal subunit protein uL29</fullName>
    </recommendedName>
</protein>
<dbReference type="GO" id="GO:1990904">
    <property type="term" value="C:ribonucleoprotein complex"/>
    <property type="evidence" value="ECO:0007669"/>
    <property type="project" value="UniProtKB-KW"/>
</dbReference>
<evidence type="ECO:0000256" key="4">
    <source>
        <dbReference type="ARBA" id="ARBA00035204"/>
    </source>
</evidence>
<keyword evidence="2 5" id="KW-0689">Ribosomal protein</keyword>
<dbReference type="HAMAP" id="MF_00374">
    <property type="entry name" value="Ribosomal_uL29"/>
    <property type="match status" value="1"/>
</dbReference>
<dbReference type="GO" id="GO:0005840">
    <property type="term" value="C:ribosome"/>
    <property type="evidence" value="ECO:0007669"/>
    <property type="project" value="UniProtKB-KW"/>
</dbReference>
<comment type="caution">
    <text evidence="6">The sequence shown here is derived from an EMBL/GenBank/DDBJ whole genome shotgun (WGS) entry which is preliminary data.</text>
</comment>
<dbReference type="InterPro" id="IPR036049">
    <property type="entry name" value="Ribosomal_uL29_sf"/>
</dbReference>
<dbReference type="InterPro" id="IPR001854">
    <property type="entry name" value="Ribosomal_uL29"/>
</dbReference>
<comment type="similarity">
    <text evidence="1 5">Belongs to the universal ribosomal protein uL29 family.</text>
</comment>
<evidence type="ECO:0000256" key="1">
    <source>
        <dbReference type="ARBA" id="ARBA00009254"/>
    </source>
</evidence>
<dbReference type="Proteomes" id="UP000178068">
    <property type="component" value="Unassembled WGS sequence"/>
</dbReference>
<evidence type="ECO:0000313" key="6">
    <source>
        <dbReference type="EMBL" id="OGY28971.1"/>
    </source>
</evidence>
<gene>
    <name evidence="5" type="primary">rpmC</name>
    <name evidence="6" type="ORF">A3F35_00895</name>
</gene>
<accession>A0A1G1WMW9</accession>
<dbReference type="NCBIfam" id="TIGR00012">
    <property type="entry name" value="L29"/>
    <property type="match status" value="1"/>
</dbReference>
<proteinExistence type="inferred from homology"/>
<dbReference type="Pfam" id="PF00831">
    <property type="entry name" value="Ribosomal_L29"/>
    <property type="match status" value="1"/>
</dbReference>
<keyword evidence="3 5" id="KW-0687">Ribonucleoprotein</keyword>
<evidence type="ECO:0000256" key="2">
    <source>
        <dbReference type="ARBA" id="ARBA00022980"/>
    </source>
</evidence>
<dbReference type="AlphaFoldDB" id="A0A1G1WMW9"/>
<dbReference type="SUPFAM" id="SSF46561">
    <property type="entry name" value="Ribosomal protein L29 (L29p)"/>
    <property type="match status" value="1"/>
</dbReference>